<dbReference type="AlphaFoldDB" id="A0A834HAU6"/>
<evidence type="ECO:0000313" key="2">
    <source>
        <dbReference type="Proteomes" id="UP000626092"/>
    </source>
</evidence>
<keyword evidence="2" id="KW-1185">Reference proteome</keyword>
<organism evidence="1 2">
    <name type="scientific">Rhododendron simsii</name>
    <name type="common">Sims's rhododendron</name>
    <dbReference type="NCBI Taxonomy" id="118357"/>
    <lineage>
        <taxon>Eukaryota</taxon>
        <taxon>Viridiplantae</taxon>
        <taxon>Streptophyta</taxon>
        <taxon>Embryophyta</taxon>
        <taxon>Tracheophyta</taxon>
        <taxon>Spermatophyta</taxon>
        <taxon>Magnoliopsida</taxon>
        <taxon>eudicotyledons</taxon>
        <taxon>Gunneridae</taxon>
        <taxon>Pentapetalae</taxon>
        <taxon>asterids</taxon>
        <taxon>Ericales</taxon>
        <taxon>Ericaceae</taxon>
        <taxon>Ericoideae</taxon>
        <taxon>Rhodoreae</taxon>
        <taxon>Rhododendron</taxon>
    </lineage>
</organism>
<dbReference type="EMBL" id="WJXA01000002">
    <property type="protein sequence ID" value="KAF7150439.1"/>
    <property type="molecule type" value="Genomic_DNA"/>
</dbReference>
<proteinExistence type="predicted"/>
<accession>A0A834HAU6</accession>
<protein>
    <submittedName>
        <fullName evidence="1">Uncharacterized protein</fullName>
    </submittedName>
</protein>
<dbReference type="Proteomes" id="UP000626092">
    <property type="component" value="Unassembled WGS sequence"/>
</dbReference>
<dbReference type="OrthoDB" id="992562at2759"/>
<name>A0A834HAU6_RHOSS</name>
<evidence type="ECO:0000313" key="1">
    <source>
        <dbReference type="EMBL" id="KAF7150439.1"/>
    </source>
</evidence>
<sequence length="118" mass="13328">MAGAVDLQFSSSVTLEIFKLDFQPEDCKIPVVGESIIFEWCNRSSWGKFSPESKDISLGLIDGGPVVVGEVLSGIRGFLARPHQRWSGRWALALSKFLVYFGLRMSFIELLVWYLRNL</sequence>
<gene>
    <name evidence="1" type="ORF">RHSIM_Rhsim02G0169400</name>
</gene>
<comment type="caution">
    <text evidence="1">The sequence shown here is derived from an EMBL/GenBank/DDBJ whole genome shotgun (WGS) entry which is preliminary data.</text>
</comment>
<reference evidence="1" key="1">
    <citation type="submission" date="2019-11" db="EMBL/GenBank/DDBJ databases">
        <authorList>
            <person name="Liu Y."/>
            <person name="Hou J."/>
            <person name="Li T.-Q."/>
            <person name="Guan C.-H."/>
            <person name="Wu X."/>
            <person name="Wu H.-Z."/>
            <person name="Ling F."/>
            <person name="Zhang R."/>
            <person name="Shi X.-G."/>
            <person name="Ren J.-P."/>
            <person name="Chen E.-F."/>
            <person name="Sun J.-M."/>
        </authorList>
    </citation>
    <scope>NUCLEOTIDE SEQUENCE</scope>
    <source>
        <strain evidence="1">Adult_tree_wgs_1</strain>
        <tissue evidence="1">Leaves</tissue>
    </source>
</reference>